<reference evidence="5" key="2">
    <citation type="submission" date="2023-06" db="EMBL/GenBank/DDBJ databases">
        <authorList>
            <person name="Ma L."/>
            <person name="Liu K.-W."/>
            <person name="Li Z."/>
            <person name="Hsiao Y.-Y."/>
            <person name="Qi Y."/>
            <person name="Fu T."/>
            <person name="Tang G."/>
            <person name="Zhang D."/>
            <person name="Sun W.-H."/>
            <person name="Liu D.-K."/>
            <person name="Li Y."/>
            <person name="Chen G.-Z."/>
            <person name="Liu X.-D."/>
            <person name="Liao X.-Y."/>
            <person name="Jiang Y.-T."/>
            <person name="Yu X."/>
            <person name="Hao Y."/>
            <person name="Huang J."/>
            <person name="Zhao X.-W."/>
            <person name="Ke S."/>
            <person name="Chen Y.-Y."/>
            <person name="Wu W.-L."/>
            <person name="Hsu J.-L."/>
            <person name="Lin Y.-F."/>
            <person name="Huang M.-D."/>
            <person name="Li C.-Y."/>
            <person name="Huang L."/>
            <person name="Wang Z.-W."/>
            <person name="Zhao X."/>
            <person name="Zhong W.-Y."/>
            <person name="Peng D.-H."/>
            <person name="Ahmad S."/>
            <person name="Lan S."/>
            <person name="Zhang J.-S."/>
            <person name="Tsai W.-C."/>
            <person name="Van De Peer Y."/>
            <person name="Liu Z.-J."/>
        </authorList>
    </citation>
    <scope>NUCLEOTIDE SEQUENCE</scope>
    <source>
        <strain evidence="5">SCP</strain>
        <tissue evidence="5">Leaves</tissue>
    </source>
</reference>
<evidence type="ECO:0000256" key="2">
    <source>
        <dbReference type="ARBA" id="ARBA00022574"/>
    </source>
</evidence>
<evidence type="ECO:0008006" key="7">
    <source>
        <dbReference type="Google" id="ProtNLM"/>
    </source>
</evidence>
<keyword evidence="3" id="KW-0677">Repeat</keyword>
<keyword evidence="4" id="KW-0539">Nucleus</keyword>
<keyword evidence="6" id="KW-1185">Reference proteome</keyword>
<accession>A0AAV9AXT3</accession>
<sequence>MSGGADLQPHRFPQSKAIDAVRWLPQPSAFHRLVAAAVHDVDSEASSLEIHALTSQNPNRDPDLRLRSSWTSPSRITSLKASHKAPLLLAASTASGSLHFVLADPVEGTVDSELSVAAEEGFHRGPISAVDIQITGGGECVSVGEDGRVNLASVGESGVGYRRVFDSKGLASYASVRWGSPAEFVTGGLGFGLHWWDQRRPGGPVTQFKSNWARGAAGIVHSIDIHPSRKHVGGSCGTVFSWDLRWPQQPVFLSGSGLSEPANSPSESEVWEVHYDSHIQSSNTASTTKILPVMMCSEDGILAALEQGGESTVVLAEPCAINTFDIDPQNPSDVICGLEWESIAILTRPRDSPVMSCVAMGITSFNEILVAPSDFESAFCLGLVLAHTDYGMVHLWYRLLL</sequence>
<evidence type="ECO:0000313" key="6">
    <source>
        <dbReference type="Proteomes" id="UP001179952"/>
    </source>
</evidence>
<name>A0AAV9AXT3_ACOGR</name>
<gene>
    <name evidence="5" type="ORF">QJS04_geneDACA022844</name>
</gene>
<keyword evidence="2" id="KW-0853">WD repeat</keyword>
<dbReference type="InterPro" id="IPR015943">
    <property type="entry name" value="WD40/YVTN_repeat-like_dom_sf"/>
</dbReference>
<protein>
    <recommendedName>
        <fullName evidence="7">Nuclear pore complex protein NUP43</fullName>
    </recommendedName>
</protein>
<comment type="subcellular location">
    <subcellularLocation>
        <location evidence="1">Nucleus</location>
    </subcellularLocation>
</comment>
<dbReference type="PANTHER" id="PTHR22652">
    <property type="entry name" value="NUCLEOPORIN NUP43"/>
    <property type="match status" value="1"/>
</dbReference>
<reference evidence="5" key="1">
    <citation type="journal article" date="2023" name="Nat. Commun.">
        <title>Diploid and tetraploid genomes of Acorus and the evolution of monocots.</title>
        <authorList>
            <person name="Ma L."/>
            <person name="Liu K.W."/>
            <person name="Li Z."/>
            <person name="Hsiao Y.Y."/>
            <person name="Qi Y."/>
            <person name="Fu T."/>
            <person name="Tang G.D."/>
            <person name="Zhang D."/>
            <person name="Sun W.H."/>
            <person name="Liu D.K."/>
            <person name="Li Y."/>
            <person name="Chen G.Z."/>
            <person name="Liu X.D."/>
            <person name="Liao X.Y."/>
            <person name="Jiang Y.T."/>
            <person name="Yu X."/>
            <person name="Hao Y."/>
            <person name="Huang J."/>
            <person name="Zhao X.W."/>
            <person name="Ke S."/>
            <person name="Chen Y.Y."/>
            <person name="Wu W.L."/>
            <person name="Hsu J.L."/>
            <person name="Lin Y.F."/>
            <person name="Huang M.D."/>
            <person name="Li C.Y."/>
            <person name="Huang L."/>
            <person name="Wang Z.W."/>
            <person name="Zhao X."/>
            <person name="Zhong W.Y."/>
            <person name="Peng D.H."/>
            <person name="Ahmad S."/>
            <person name="Lan S."/>
            <person name="Zhang J.S."/>
            <person name="Tsai W.C."/>
            <person name="Van de Peer Y."/>
            <person name="Liu Z.J."/>
        </authorList>
    </citation>
    <scope>NUCLEOTIDE SEQUENCE</scope>
    <source>
        <strain evidence="5">SCP</strain>
    </source>
</reference>
<proteinExistence type="predicted"/>
<evidence type="ECO:0000256" key="1">
    <source>
        <dbReference type="ARBA" id="ARBA00004123"/>
    </source>
</evidence>
<evidence type="ECO:0000313" key="5">
    <source>
        <dbReference type="EMBL" id="KAK1268998.1"/>
    </source>
</evidence>
<comment type="caution">
    <text evidence="5">The sequence shown here is derived from an EMBL/GenBank/DDBJ whole genome shotgun (WGS) entry which is preliminary data.</text>
</comment>
<dbReference type="EMBL" id="JAUJYN010000006">
    <property type="protein sequence ID" value="KAK1268998.1"/>
    <property type="molecule type" value="Genomic_DNA"/>
</dbReference>
<organism evidence="5 6">
    <name type="scientific">Acorus gramineus</name>
    <name type="common">Dwarf sweet flag</name>
    <dbReference type="NCBI Taxonomy" id="55184"/>
    <lineage>
        <taxon>Eukaryota</taxon>
        <taxon>Viridiplantae</taxon>
        <taxon>Streptophyta</taxon>
        <taxon>Embryophyta</taxon>
        <taxon>Tracheophyta</taxon>
        <taxon>Spermatophyta</taxon>
        <taxon>Magnoliopsida</taxon>
        <taxon>Liliopsida</taxon>
        <taxon>Acoraceae</taxon>
        <taxon>Acorus</taxon>
    </lineage>
</organism>
<dbReference type="InterPro" id="IPR036322">
    <property type="entry name" value="WD40_repeat_dom_sf"/>
</dbReference>
<dbReference type="FunFam" id="2.130.10.10:FF:000683">
    <property type="entry name" value="WD-40 repeat protein family"/>
    <property type="match status" value="1"/>
</dbReference>
<dbReference type="SUPFAM" id="SSF50978">
    <property type="entry name" value="WD40 repeat-like"/>
    <property type="match status" value="1"/>
</dbReference>
<evidence type="ECO:0000256" key="4">
    <source>
        <dbReference type="ARBA" id="ARBA00023242"/>
    </source>
</evidence>
<dbReference type="AlphaFoldDB" id="A0AAV9AXT3"/>
<dbReference type="Proteomes" id="UP001179952">
    <property type="component" value="Unassembled WGS sequence"/>
</dbReference>
<dbReference type="PANTHER" id="PTHR22652:SF0">
    <property type="entry name" value="NUCLEOPORIN NUP43"/>
    <property type="match status" value="1"/>
</dbReference>
<dbReference type="Gene3D" id="2.130.10.10">
    <property type="entry name" value="YVTN repeat-like/Quinoprotein amine dehydrogenase"/>
    <property type="match status" value="1"/>
</dbReference>
<dbReference type="GO" id="GO:0031080">
    <property type="term" value="C:nuclear pore outer ring"/>
    <property type="evidence" value="ECO:0007669"/>
    <property type="project" value="TreeGrafter"/>
</dbReference>
<evidence type="ECO:0000256" key="3">
    <source>
        <dbReference type="ARBA" id="ARBA00022737"/>
    </source>
</evidence>